<dbReference type="RefSeq" id="WP_331845323.1">
    <property type="nucleotide sequence ID" value="NZ_JAZHPZ010000002.1"/>
</dbReference>
<keyword evidence="2" id="KW-1185">Reference proteome</keyword>
<evidence type="ECO:0000313" key="2">
    <source>
        <dbReference type="Proteomes" id="UP001306950"/>
    </source>
</evidence>
<name>A0ABU7VMT1_9BACL</name>
<reference evidence="1 2" key="1">
    <citation type="submission" date="2024-02" db="EMBL/GenBank/DDBJ databases">
        <title>A nitrogen-fixing paenibacillus bacterium.</title>
        <authorList>
            <person name="Zhang W.L."/>
            <person name="Chen S.F."/>
        </authorList>
    </citation>
    <scope>NUCLEOTIDE SEQUENCE [LARGE SCALE GENOMIC DNA]</scope>
    <source>
        <strain evidence="1 2">M1</strain>
    </source>
</reference>
<comment type="caution">
    <text evidence="1">The sequence shown here is derived from an EMBL/GenBank/DDBJ whole genome shotgun (WGS) entry which is preliminary data.</text>
</comment>
<proteinExistence type="predicted"/>
<organism evidence="1 2">
    <name type="scientific">Paenibacillus haidiansis</name>
    <dbReference type="NCBI Taxonomy" id="1574488"/>
    <lineage>
        <taxon>Bacteria</taxon>
        <taxon>Bacillati</taxon>
        <taxon>Bacillota</taxon>
        <taxon>Bacilli</taxon>
        <taxon>Bacillales</taxon>
        <taxon>Paenibacillaceae</taxon>
        <taxon>Paenibacillus</taxon>
    </lineage>
</organism>
<sequence length="53" mass="6010">MGYESKHKGKFVQRLNSLHRESPGVNLPSDYLTPQQIKELSGPVHIYYIPKGA</sequence>
<dbReference type="EMBL" id="JAZHPZ010000002">
    <property type="protein sequence ID" value="MEF2965081.1"/>
    <property type="molecule type" value="Genomic_DNA"/>
</dbReference>
<evidence type="ECO:0000313" key="1">
    <source>
        <dbReference type="EMBL" id="MEF2965081.1"/>
    </source>
</evidence>
<protein>
    <submittedName>
        <fullName evidence="1">Uncharacterized protein</fullName>
    </submittedName>
</protein>
<gene>
    <name evidence="1" type="ORF">V3851_04490</name>
</gene>
<dbReference type="Proteomes" id="UP001306950">
    <property type="component" value="Unassembled WGS sequence"/>
</dbReference>
<accession>A0ABU7VMT1</accession>